<protein>
    <submittedName>
        <fullName evidence="1">Uncharacterized protein</fullName>
    </submittedName>
</protein>
<sequence length="68" mass="7467">MTAGPPSAEALLFSNEISEQGSNPSFIMAVGKIIVRLNPLTQLLNKRHRHIGLNDAQSLQPMNFLPLQ</sequence>
<proteinExistence type="predicted"/>
<name>A0AAP9W245_9PSED</name>
<dbReference type="Proteomes" id="UP000516316">
    <property type="component" value="Chromosome"/>
</dbReference>
<dbReference type="EMBL" id="CP061079">
    <property type="protein sequence ID" value="QNR51036.1"/>
    <property type="molecule type" value="Genomic_DNA"/>
</dbReference>
<gene>
    <name evidence="1" type="ORF">HLB40_10435</name>
</gene>
<accession>A0AAP9W245</accession>
<organism evidence="1 2">
    <name type="scientific">Pseudomonas chlororaphis</name>
    <dbReference type="NCBI Taxonomy" id="587753"/>
    <lineage>
        <taxon>Bacteria</taxon>
        <taxon>Pseudomonadati</taxon>
        <taxon>Pseudomonadota</taxon>
        <taxon>Gammaproteobacteria</taxon>
        <taxon>Pseudomonadales</taxon>
        <taxon>Pseudomonadaceae</taxon>
        <taxon>Pseudomonas</taxon>
    </lineage>
</organism>
<reference evidence="1 2" key="1">
    <citation type="submission" date="2020-09" db="EMBL/GenBank/DDBJ databases">
        <title>The Genome Sequence of Pseudomonas chlororaphis strain Qlu-1 - A phenazine-derivative-producing strain.</title>
        <authorList>
            <person name="Li L."/>
            <person name="Liu K."/>
        </authorList>
    </citation>
    <scope>NUCLEOTIDE SEQUENCE [LARGE SCALE GENOMIC DNA]</scope>
    <source>
        <strain evidence="2">qlu-1</strain>
    </source>
</reference>
<dbReference type="AlphaFoldDB" id="A0AAP9W245"/>
<evidence type="ECO:0000313" key="1">
    <source>
        <dbReference type="EMBL" id="QNR51036.1"/>
    </source>
</evidence>
<evidence type="ECO:0000313" key="2">
    <source>
        <dbReference type="Proteomes" id="UP000516316"/>
    </source>
</evidence>